<dbReference type="GeneID" id="94835671"/>
<dbReference type="RefSeq" id="XP_068363980.1">
    <property type="nucleotide sequence ID" value="XM_068500967.1"/>
</dbReference>
<feature type="domain" description="Peptidase C14 caspase" evidence="1">
    <location>
        <begin position="46"/>
        <end position="139"/>
    </location>
</feature>
<evidence type="ECO:0000313" key="3">
    <source>
        <dbReference type="Proteomes" id="UP000179807"/>
    </source>
</evidence>
<dbReference type="InterPro" id="IPR011600">
    <property type="entry name" value="Pept_C14_caspase"/>
</dbReference>
<dbReference type="Proteomes" id="UP000179807">
    <property type="component" value="Unassembled WGS sequence"/>
</dbReference>
<accession>A0A1J4KM16</accession>
<sequence>MPKVPLPLAVPHTKILFIVCNTYTTEKYKLVVDQFIDSLTVTVNHKKMGYTVFYLHNAASPNFREWLKGILNNAQSDLTVFYAGHGCSIPDHNGYESGGMDKAMLFDDSYAREDDLARYLRQHRNANQRTILLNDCCHSSSIWAPRS</sequence>
<name>A0A1J4KM16_9EUKA</name>
<dbReference type="Gene3D" id="3.40.50.1460">
    <property type="match status" value="1"/>
</dbReference>
<protein>
    <recommendedName>
        <fullName evidence="1">Peptidase C14 caspase domain-containing protein</fullName>
    </recommendedName>
</protein>
<dbReference type="GO" id="GO:0006508">
    <property type="term" value="P:proteolysis"/>
    <property type="evidence" value="ECO:0007669"/>
    <property type="project" value="InterPro"/>
</dbReference>
<proteinExistence type="predicted"/>
<evidence type="ECO:0000259" key="1">
    <source>
        <dbReference type="Pfam" id="PF00656"/>
    </source>
</evidence>
<dbReference type="VEuPathDB" id="TrichDB:TRFO_19731"/>
<comment type="caution">
    <text evidence="2">The sequence shown here is derived from an EMBL/GenBank/DDBJ whole genome shotgun (WGS) entry which is preliminary data.</text>
</comment>
<gene>
    <name evidence="2" type="ORF">TRFO_19731</name>
</gene>
<keyword evidence="3" id="KW-1185">Reference proteome</keyword>
<dbReference type="OrthoDB" id="3223806at2759"/>
<dbReference type="GO" id="GO:0004197">
    <property type="term" value="F:cysteine-type endopeptidase activity"/>
    <property type="evidence" value="ECO:0007669"/>
    <property type="project" value="InterPro"/>
</dbReference>
<evidence type="ECO:0000313" key="2">
    <source>
        <dbReference type="EMBL" id="OHT10844.1"/>
    </source>
</evidence>
<dbReference type="EMBL" id="MLAK01000600">
    <property type="protein sequence ID" value="OHT10844.1"/>
    <property type="molecule type" value="Genomic_DNA"/>
</dbReference>
<dbReference type="AlphaFoldDB" id="A0A1J4KM16"/>
<reference evidence="2" key="1">
    <citation type="submission" date="2016-10" db="EMBL/GenBank/DDBJ databases">
        <authorList>
            <person name="Benchimol M."/>
            <person name="Almeida L.G."/>
            <person name="Vasconcelos A.T."/>
            <person name="Perreira-Neves A."/>
            <person name="Rosa I.A."/>
            <person name="Tasca T."/>
            <person name="Bogo M.R."/>
            <person name="de Souza W."/>
        </authorList>
    </citation>
    <scope>NUCLEOTIDE SEQUENCE [LARGE SCALE GENOMIC DNA]</scope>
    <source>
        <strain evidence="2">K</strain>
    </source>
</reference>
<dbReference type="Pfam" id="PF00656">
    <property type="entry name" value="Peptidase_C14"/>
    <property type="match status" value="1"/>
</dbReference>
<organism evidence="2 3">
    <name type="scientific">Tritrichomonas foetus</name>
    <dbReference type="NCBI Taxonomy" id="1144522"/>
    <lineage>
        <taxon>Eukaryota</taxon>
        <taxon>Metamonada</taxon>
        <taxon>Parabasalia</taxon>
        <taxon>Tritrichomonadida</taxon>
        <taxon>Tritrichomonadidae</taxon>
        <taxon>Tritrichomonas</taxon>
    </lineage>
</organism>